<dbReference type="SUPFAM" id="SSF53335">
    <property type="entry name" value="S-adenosyl-L-methionine-dependent methyltransferases"/>
    <property type="match status" value="1"/>
</dbReference>
<name>A0A239L382_EKHLU</name>
<dbReference type="GO" id="GO:0032259">
    <property type="term" value="P:methylation"/>
    <property type="evidence" value="ECO:0007669"/>
    <property type="project" value="UniProtKB-KW"/>
</dbReference>
<evidence type="ECO:0000313" key="3">
    <source>
        <dbReference type="Proteomes" id="UP000198393"/>
    </source>
</evidence>
<dbReference type="Gene3D" id="3.40.50.150">
    <property type="entry name" value="Vaccinia Virus protein VP39"/>
    <property type="match status" value="1"/>
</dbReference>
<dbReference type="RefSeq" id="WP_089357601.1">
    <property type="nucleotide sequence ID" value="NZ_FZPD01000005.1"/>
</dbReference>
<organism evidence="2 3">
    <name type="scientific">Ekhidna lutea</name>
    <dbReference type="NCBI Taxonomy" id="447679"/>
    <lineage>
        <taxon>Bacteria</taxon>
        <taxon>Pseudomonadati</taxon>
        <taxon>Bacteroidota</taxon>
        <taxon>Cytophagia</taxon>
        <taxon>Cytophagales</taxon>
        <taxon>Reichenbachiellaceae</taxon>
        <taxon>Ekhidna</taxon>
    </lineage>
</organism>
<evidence type="ECO:0000259" key="1">
    <source>
        <dbReference type="Pfam" id="PF05050"/>
    </source>
</evidence>
<dbReference type="InterPro" id="IPR029063">
    <property type="entry name" value="SAM-dependent_MTases_sf"/>
</dbReference>
<proteinExistence type="predicted"/>
<protein>
    <submittedName>
        <fullName evidence="2">Methyltransferase, FkbM family</fullName>
    </submittedName>
</protein>
<keyword evidence="2" id="KW-0808">Transferase</keyword>
<dbReference type="InterPro" id="IPR006342">
    <property type="entry name" value="FkbM_mtfrase"/>
</dbReference>
<dbReference type="Pfam" id="PF05050">
    <property type="entry name" value="Methyltransf_21"/>
    <property type="match status" value="1"/>
</dbReference>
<dbReference type="GO" id="GO:0008168">
    <property type="term" value="F:methyltransferase activity"/>
    <property type="evidence" value="ECO:0007669"/>
    <property type="project" value="UniProtKB-KW"/>
</dbReference>
<gene>
    <name evidence="2" type="ORF">SAMN05421640_2902</name>
</gene>
<sequence>MNENILTRSLNKIEGILRFPNLKSGEIGIQVGFDLSQKNLTSDLFRMSSRVSPTGMVIAIDPDPANHERLKEVMERKKLNFTLIQKATYSKKTSNKLILGTRSSYNKLDIVQSDSSPSYTNDSIEVEMDTLDNMVEALNIDYSLIKHICITNNGAEYETLLGMETIFEKCENLNLTIASGRTSKMGEINGRRDHIVISEFLANKGFTSKLIRLNKSFWSGFVIHLIAKRKWVFNKKRFGFIIAARGDRKLKFYQSLY</sequence>
<dbReference type="Proteomes" id="UP000198393">
    <property type="component" value="Unassembled WGS sequence"/>
</dbReference>
<accession>A0A239L382</accession>
<reference evidence="2 3" key="1">
    <citation type="submission" date="2017-06" db="EMBL/GenBank/DDBJ databases">
        <authorList>
            <person name="Kim H.J."/>
            <person name="Triplett B.A."/>
        </authorList>
    </citation>
    <scope>NUCLEOTIDE SEQUENCE [LARGE SCALE GENOMIC DNA]</scope>
    <source>
        <strain evidence="2 3">DSM 19307</strain>
    </source>
</reference>
<keyword evidence="2" id="KW-0489">Methyltransferase</keyword>
<dbReference type="EMBL" id="FZPD01000005">
    <property type="protein sequence ID" value="SNT24273.1"/>
    <property type="molecule type" value="Genomic_DNA"/>
</dbReference>
<dbReference type="NCBIfam" id="TIGR01444">
    <property type="entry name" value="fkbM_fam"/>
    <property type="match status" value="1"/>
</dbReference>
<evidence type="ECO:0000313" key="2">
    <source>
        <dbReference type="EMBL" id="SNT24273.1"/>
    </source>
</evidence>
<keyword evidence="3" id="KW-1185">Reference proteome</keyword>
<feature type="domain" description="Methyltransferase FkbM" evidence="1">
    <location>
        <begin position="46"/>
        <end position="171"/>
    </location>
</feature>
<dbReference type="AlphaFoldDB" id="A0A239L382"/>